<sequence>MYALSVNRRNEGQLLTKTDVTNLHVTPSSSNVCESASSRTNTEHQEQKNVITKPAEKPSVKGKALAPKLIAPPVLSLSSRATLIEQRLTQLEQDNDWWINWKKDQHVKLVGHVKHTAGRSEDDSSEEDLVEHFENSLNL</sequence>
<organism evidence="2 3">
    <name type="scientific">Daphnia pulex</name>
    <name type="common">Water flea</name>
    <dbReference type="NCBI Taxonomy" id="6669"/>
    <lineage>
        <taxon>Eukaryota</taxon>
        <taxon>Metazoa</taxon>
        <taxon>Ecdysozoa</taxon>
        <taxon>Arthropoda</taxon>
        <taxon>Crustacea</taxon>
        <taxon>Branchiopoda</taxon>
        <taxon>Diplostraca</taxon>
        <taxon>Cladocera</taxon>
        <taxon>Anomopoda</taxon>
        <taxon>Daphniidae</taxon>
        <taxon>Daphnia</taxon>
    </lineage>
</organism>
<evidence type="ECO:0000313" key="2">
    <source>
        <dbReference type="EMBL" id="EFX75300.1"/>
    </source>
</evidence>
<dbReference type="EMBL" id="GL732576">
    <property type="protein sequence ID" value="EFX75300.1"/>
    <property type="molecule type" value="Genomic_DNA"/>
</dbReference>
<dbReference type="AlphaFoldDB" id="E9GZ35"/>
<reference evidence="2 3" key="1">
    <citation type="journal article" date="2011" name="Science">
        <title>The ecoresponsive genome of Daphnia pulex.</title>
        <authorList>
            <person name="Colbourne J.K."/>
            <person name="Pfrender M.E."/>
            <person name="Gilbert D."/>
            <person name="Thomas W.K."/>
            <person name="Tucker A."/>
            <person name="Oakley T.H."/>
            <person name="Tokishita S."/>
            <person name="Aerts A."/>
            <person name="Arnold G.J."/>
            <person name="Basu M.K."/>
            <person name="Bauer D.J."/>
            <person name="Caceres C.E."/>
            <person name="Carmel L."/>
            <person name="Casola C."/>
            <person name="Choi J.H."/>
            <person name="Detter J.C."/>
            <person name="Dong Q."/>
            <person name="Dusheyko S."/>
            <person name="Eads B.D."/>
            <person name="Frohlich T."/>
            <person name="Geiler-Samerotte K.A."/>
            <person name="Gerlach D."/>
            <person name="Hatcher P."/>
            <person name="Jogdeo S."/>
            <person name="Krijgsveld J."/>
            <person name="Kriventseva E.V."/>
            <person name="Kultz D."/>
            <person name="Laforsch C."/>
            <person name="Lindquist E."/>
            <person name="Lopez J."/>
            <person name="Manak J.R."/>
            <person name="Muller J."/>
            <person name="Pangilinan J."/>
            <person name="Patwardhan R.P."/>
            <person name="Pitluck S."/>
            <person name="Pritham E.J."/>
            <person name="Rechtsteiner A."/>
            <person name="Rho M."/>
            <person name="Rogozin I.B."/>
            <person name="Sakarya O."/>
            <person name="Salamov A."/>
            <person name="Schaack S."/>
            <person name="Shapiro H."/>
            <person name="Shiga Y."/>
            <person name="Skalitzky C."/>
            <person name="Smith Z."/>
            <person name="Souvorov A."/>
            <person name="Sung W."/>
            <person name="Tang Z."/>
            <person name="Tsuchiya D."/>
            <person name="Tu H."/>
            <person name="Vos H."/>
            <person name="Wang M."/>
            <person name="Wolf Y.I."/>
            <person name="Yamagata H."/>
            <person name="Yamada T."/>
            <person name="Ye Y."/>
            <person name="Shaw J.R."/>
            <person name="Andrews J."/>
            <person name="Crease T.J."/>
            <person name="Tang H."/>
            <person name="Lucas S.M."/>
            <person name="Robertson H.M."/>
            <person name="Bork P."/>
            <person name="Koonin E.V."/>
            <person name="Zdobnov E.M."/>
            <person name="Grigoriev I.V."/>
            <person name="Lynch M."/>
            <person name="Boore J.L."/>
        </authorList>
    </citation>
    <scope>NUCLEOTIDE SEQUENCE [LARGE SCALE GENOMIC DNA]</scope>
</reference>
<dbReference type="OrthoDB" id="10559738at2759"/>
<accession>E9GZ35</accession>
<evidence type="ECO:0000313" key="3">
    <source>
        <dbReference type="Proteomes" id="UP000000305"/>
    </source>
</evidence>
<feature type="compositionally biased region" description="Polar residues" evidence="1">
    <location>
        <begin position="26"/>
        <end position="40"/>
    </location>
</feature>
<name>E9GZ35_DAPPU</name>
<evidence type="ECO:0000256" key="1">
    <source>
        <dbReference type="SAM" id="MobiDB-lite"/>
    </source>
</evidence>
<proteinExistence type="predicted"/>
<dbReference type="InParanoid" id="E9GZ35"/>
<gene>
    <name evidence="2" type="ORF">DAPPUDRAFT_108078</name>
</gene>
<dbReference type="Proteomes" id="UP000000305">
    <property type="component" value="Unassembled WGS sequence"/>
</dbReference>
<feature type="region of interest" description="Disordered" evidence="1">
    <location>
        <begin position="26"/>
        <end position="61"/>
    </location>
</feature>
<keyword evidence="3" id="KW-1185">Reference proteome</keyword>
<protein>
    <submittedName>
        <fullName evidence="2">Uncharacterized protein</fullName>
    </submittedName>
</protein>
<dbReference type="KEGG" id="dpx:DAPPUDRAFT_108078"/>
<dbReference type="HOGENOM" id="CLU_1847164_0_0_1"/>